<dbReference type="Pfam" id="PF04242">
    <property type="entry name" value="DUF424"/>
    <property type="match status" value="1"/>
</dbReference>
<protein>
    <submittedName>
        <fullName evidence="1">DUF424 family protein</fullName>
    </submittedName>
</protein>
<proteinExistence type="predicted"/>
<sequence>MRGSFIMSGTLSLRVIEAGNLKTVLLCDAELIGKKFTQDKGILDIKEEYYKGELVDEEDAAMSIREADYISLIGERSVSLGIKEGMIHPEAVMKISGIPYAIFVNTRV</sequence>
<dbReference type="InterPro" id="IPR007355">
    <property type="entry name" value="DUF424"/>
</dbReference>
<dbReference type="EMBL" id="DTLS01000175">
    <property type="protein sequence ID" value="HGZ60758.1"/>
    <property type="molecule type" value="Genomic_DNA"/>
</dbReference>
<dbReference type="Gene3D" id="3.30.1860.10">
    <property type="entry name" value="uncharacterized conserved protein from methanopyrus kandleri domain like"/>
    <property type="match status" value="1"/>
</dbReference>
<dbReference type="AlphaFoldDB" id="A0A7J3SNK6"/>
<reference evidence="1" key="1">
    <citation type="journal article" date="2020" name="mSystems">
        <title>Genome- and Community-Level Interaction Insights into Carbon Utilization and Element Cycling Functions of Hydrothermarchaeota in Hydrothermal Sediment.</title>
        <authorList>
            <person name="Zhou Z."/>
            <person name="Liu Y."/>
            <person name="Xu W."/>
            <person name="Pan J."/>
            <person name="Luo Z.H."/>
            <person name="Li M."/>
        </authorList>
    </citation>
    <scope>NUCLEOTIDE SEQUENCE [LARGE SCALE GENOMIC DNA]</scope>
    <source>
        <strain evidence="1">SpSt-885</strain>
    </source>
</reference>
<accession>A0A7J3SNK6</accession>
<evidence type="ECO:0000313" key="1">
    <source>
        <dbReference type="EMBL" id="HGZ60758.1"/>
    </source>
</evidence>
<organism evidence="1">
    <name type="scientific">Fervidicoccus fontis</name>
    <dbReference type="NCBI Taxonomy" id="683846"/>
    <lineage>
        <taxon>Archaea</taxon>
        <taxon>Thermoproteota</taxon>
        <taxon>Thermoprotei</taxon>
        <taxon>Fervidicoccales</taxon>
        <taxon>Fervidicoccaceae</taxon>
        <taxon>Fervidicoccus</taxon>
    </lineage>
</organism>
<name>A0A7J3SNK6_9CREN</name>
<gene>
    <name evidence="1" type="ORF">ENW83_06145</name>
</gene>
<comment type="caution">
    <text evidence="1">The sequence shown here is derived from an EMBL/GenBank/DDBJ whole genome shotgun (WGS) entry which is preliminary data.</text>
</comment>